<evidence type="ECO:0000256" key="1">
    <source>
        <dbReference type="SAM" id="MobiDB-lite"/>
    </source>
</evidence>
<accession>A0AAD7ZEI8</accession>
<evidence type="ECO:0000313" key="3">
    <source>
        <dbReference type="Proteomes" id="UP001233999"/>
    </source>
</evidence>
<organism evidence="2 3">
    <name type="scientific">Diploptera punctata</name>
    <name type="common">Pacific beetle cockroach</name>
    <dbReference type="NCBI Taxonomy" id="6984"/>
    <lineage>
        <taxon>Eukaryota</taxon>
        <taxon>Metazoa</taxon>
        <taxon>Ecdysozoa</taxon>
        <taxon>Arthropoda</taxon>
        <taxon>Hexapoda</taxon>
        <taxon>Insecta</taxon>
        <taxon>Pterygota</taxon>
        <taxon>Neoptera</taxon>
        <taxon>Polyneoptera</taxon>
        <taxon>Dictyoptera</taxon>
        <taxon>Blattodea</taxon>
        <taxon>Blaberoidea</taxon>
        <taxon>Blaberidae</taxon>
        <taxon>Diplopterinae</taxon>
        <taxon>Diploptera</taxon>
    </lineage>
</organism>
<dbReference type="EMBL" id="JASPKZ010008858">
    <property type="protein sequence ID" value="KAJ9578827.1"/>
    <property type="molecule type" value="Genomic_DNA"/>
</dbReference>
<reference evidence="2" key="1">
    <citation type="journal article" date="2023" name="IScience">
        <title>Live-bearing cockroach genome reveals convergent evolutionary mechanisms linked to viviparity in insects and beyond.</title>
        <authorList>
            <person name="Fouks B."/>
            <person name="Harrison M.C."/>
            <person name="Mikhailova A.A."/>
            <person name="Marchal E."/>
            <person name="English S."/>
            <person name="Carruthers M."/>
            <person name="Jennings E.C."/>
            <person name="Chiamaka E.L."/>
            <person name="Frigard R.A."/>
            <person name="Pippel M."/>
            <person name="Attardo G.M."/>
            <person name="Benoit J.B."/>
            <person name="Bornberg-Bauer E."/>
            <person name="Tobe S.S."/>
        </authorList>
    </citation>
    <scope>NUCLEOTIDE SEQUENCE</scope>
    <source>
        <strain evidence="2">Stay&amp;Tobe</strain>
    </source>
</reference>
<feature type="region of interest" description="Disordered" evidence="1">
    <location>
        <begin position="55"/>
        <end position="80"/>
    </location>
</feature>
<feature type="compositionally biased region" description="Polar residues" evidence="1">
    <location>
        <begin position="9"/>
        <end position="22"/>
    </location>
</feature>
<feature type="compositionally biased region" description="Polar residues" evidence="1">
    <location>
        <begin position="60"/>
        <end position="80"/>
    </location>
</feature>
<proteinExistence type="predicted"/>
<name>A0AAD7ZEI8_DIPPU</name>
<dbReference type="Proteomes" id="UP001233999">
    <property type="component" value="Unassembled WGS sequence"/>
</dbReference>
<reference evidence="2" key="2">
    <citation type="submission" date="2023-05" db="EMBL/GenBank/DDBJ databases">
        <authorList>
            <person name="Fouks B."/>
        </authorList>
    </citation>
    <scope>NUCLEOTIDE SEQUENCE</scope>
    <source>
        <strain evidence="2">Stay&amp;Tobe</strain>
        <tissue evidence="2">Testes</tissue>
    </source>
</reference>
<sequence>MFGDENRKTISGQQTSRQSCTPHTLKGHGAENLRYPNKAALLDIGNVLKENKPLRDRIKSSNNQESQLSTRTPLQKTKLSAQTPNLKPTIRSPLSDLLPSKQRSRVPVFQQPNQTLQAKTSKLVKIDSCITEVDDDFPSWNPDNYLPEVDDYTDILPMDVRRSDEEIYKLVNFWEMSKISEPLDLESDEEVAVEDNSDFIYRPEANFIVMEEPFPVPLSSDNGKVI</sequence>
<dbReference type="AlphaFoldDB" id="A0AAD7ZEI8"/>
<evidence type="ECO:0000313" key="2">
    <source>
        <dbReference type="EMBL" id="KAJ9578827.1"/>
    </source>
</evidence>
<comment type="caution">
    <text evidence="2">The sequence shown here is derived from an EMBL/GenBank/DDBJ whole genome shotgun (WGS) entry which is preliminary data.</text>
</comment>
<keyword evidence="3" id="KW-1185">Reference proteome</keyword>
<gene>
    <name evidence="2" type="ORF">L9F63_004931</name>
</gene>
<protein>
    <submittedName>
        <fullName evidence="2">Uncharacterized protein</fullName>
    </submittedName>
</protein>
<feature type="region of interest" description="Disordered" evidence="1">
    <location>
        <begin position="1"/>
        <end position="34"/>
    </location>
</feature>